<organism evidence="2 3">
    <name type="scientific">Tumebacillus permanentifrigoris</name>
    <dbReference type="NCBI Taxonomy" id="378543"/>
    <lineage>
        <taxon>Bacteria</taxon>
        <taxon>Bacillati</taxon>
        <taxon>Bacillota</taxon>
        <taxon>Bacilli</taxon>
        <taxon>Bacillales</taxon>
        <taxon>Alicyclobacillaceae</taxon>
        <taxon>Tumebacillus</taxon>
    </lineage>
</organism>
<comment type="caution">
    <text evidence="2">The sequence shown here is derived from an EMBL/GenBank/DDBJ whole genome shotgun (WGS) entry which is preliminary data.</text>
</comment>
<dbReference type="Proteomes" id="UP000245634">
    <property type="component" value="Unassembled WGS sequence"/>
</dbReference>
<protein>
    <submittedName>
        <fullName evidence="2">Uncharacterized protein</fullName>
    </submittedName>
</protein>
<dbReference type="AlphaFoldDB" id="A0A316D779"/>
<gene>
    <name evidence="2" type="ORF">C7459_111111</name>
</gene>
<reference evidence="2 3" key="1">
    <citation type="submission" date="2018-05" db="EMBL/GenBank/DDBJ databases">
        <title>Genomic Encyclopedia of Type Strains, Phase IV (KMG-IV): sequencing the most valuable type-strain genomes for metagenomic binning, comparative biology and taxonomic classification.</title>
        <authorList>
            <person name="Goeker M."/>
        </authorList>
    </citation>
    <scope>NUCLEOTIDE SEQUENCE [LARGE SCALE GENOMIC DNA]</scope>
    <source>
        <strain evidence="2 3">DSM 18773</strain>
    </source>
</reference>
<keyword evidence="1" id="KW-0472">Membrane</keyword>
<name>A0A316D779_9BACL</name>
<evidence type="ECO:0000256" key="1">
    <source>
        <dbReference type="SAM" id="Phobius"/>
    </source>
</evidence>
<dbReference type="EMBL" id="QGGL01000011">
    <property type="protein sequence ID" value="PWK11316.1"/>
    <property type="molecule type" value="Genomic_DNA"/>
</dbReference>
<feature type="transmembrane region" description="Helical" evidence="1">
    <location>
        <begin position="68"/>
        <end position="89"/>
    </location>
</feature>
<keyword evidence="1" id="KW-0812">Transmembrane</keyword>
<accession>A0A316D779</accession>
<proteinExistence type="predicted"/>
<evidence type="ECO:0000313" key="2">
    <source>
        <dbReference type="EMBL" id="PWK11316.1"/>
    </source>
</evidence>
<feature type="transmembrane region" description="Helical" evidence="1">
    <location>
        <begin position="6"/>
        <end position="24"/>
    </location>
</feature>
<keyword evidence="1" id="KW-1133">Transmembrane helix</keyword>
<sequence>MSGSLMAFTWGVSLVASILVTLLLRPSRKGISLILGTLFANGLLFVGAHLLKLSFGPMIELDGNTTPILVDIVFALIGAVIGVLIAKAFKAR</sequence>
<feature type="transmembrane region" description="Helical" evidence="1">
    <location>
        <begin position="31"/>
        <end position="48"/>
    </location>
</feature>
<evidence type="ECO:0000313" key="3">
    <source>
        <dbReference type="Proteomes" id="UP000245634"/>
    </source>
</evidence>
<keyword evidence="3" id="KW-1185">Reference proteome</keyword>